<dbReference type="InterPro" id="IPR020843">
    <property type="entry name" value="ER"/>
</dbReference>
<evidence type="ECO:0000259" key="1">
    <source>
        <dbReference type="SMART" id="SM00829"/>
    </source>
</evidence>
<keyword evidence="2" id="KW-0560">Oxidoreductase</keyword>
<dbReference type="SMART" id="SM00829">
    <property type="entry name" value="PKS_ER"/>
    <property type="match status" value="1"/>
</dbReference>
<protein>
    <submittedName>
        <fullName evidence="2">Acrylyl-CoA reductase AcuI</fullName>
        <ecNumber evidence="2">1.3.1.84</ecNumber>
    </submittedName>
</protein>
<accession>A0A5C6C619</accession>
<dbReference type="GO" id="GO:0043957">
    <property type="term" value="F:acryloyl-CoA reductase (NADPH) activity"/>
    <property type="evidence" value="ECO:0007669"/>
    <property type="project" value="UniProtKB-EC"/>
</dbReference>
<dbReference type="InterPro" id="IPR036291">
    <property type="entry name" value="NAD(P)-bd_dom_sf"/>
</dbReference>
<keyword evidence="3" id="KW-1185">Reference proteome</keyword>
<dbReference type="SUPFAM" id="SSF51735">
    <property type="entry name" value="NAD(P)-binding Rossmann-fold domains"/>
    <property type="match status" value="1"/>
</dbReference>
<dbReference type="Gene3D" id="3.40.50.720">
    <property type="entry name" value="NAD(P)-binding Rossmann-like Domain"/>
    <property type="match status" value="1"/>
</dbReference>
<dbReference type="InterPro" id="IPR013149">
    <property type="entry name" value="ADH-like_C"/>
</dbReference>
<dbReference type="PANTHER" id="PTHR43677">
    <property type="entry name" value="SHORT-CHAIN DEHYDROGENASE/REDUCTASE"/>
    <property type="match status" value="1"/>
</dbReference>
<dbReference type="AlphaFoldDB" id="A0A5C6C619"/>
<dbReference type="EC" id="1.3.1.84" evidence="2"/>
<dbReference type="Gene3D" id="3.90.180.10">
    <property type="entry name" value="Medium-chain alcohol dehydrogenases, catalytic domain"/>
    <property type="match status" value="1"/>
</dbReference>
<dbReference type="RefSeq" id="WP_146405851.1">
    <property type="nucleotide sequence ID" value="NZ_SJPU01000001.1"/>
</dbReference>
<dbReference type="CDD" id="cd05280">
    <property type="entry name" value="MDR_yhdh_yhfp"/>
    <property type="match status" value="1"/>
</dbReference>
<dbReference type="InterPro" id="IPR051397">
    <property type="entry name" value="Zn-ADH-like_protein"/>
</dbReference>
<dbReference type="NCBIfam" id="TIGR02823">
    <property type="entry name" value="oxido_YhdH"/>
    <property type="match status" value="1"/>
</dbReference>
<dbReference type="Pfam" id="PF08240">
    <property type="entry name" value="ADH_N"/>
    <property type="match status" value="1"/>
</dbReference>
<sequence length="331" mass="35081">MNSHFRCLYVTRADDVVSHRITERPVSELPDGDVTIAVQWSSLNYKDALAATGNPGVAPNLPHVPGIDAAGVVEVGTERFPVGTKVIVTGYDLGGKRWGGWAERIRVPESWVVPLPDSLSPREAMIIGTAGFTAAQCVRELVRNDIHPGEKPVLVTGATGGVGSLAVKLLSQLGYRVTAMTGKSDAHAWLRSLGASEIVSRDELDTASSRPLLSARFSGGVDTVGGPTLVSLLKSVDVNGCVSACGMVGSSDLDMSVFPFILRGVRLAGITSALCPMDERLKIWERLAGPWMLNDLDATATEVGLDELSTKIDEILASKIRGRVVVNVAEG</sequence>
<dbReference type="PANTHER" id="PTHR43677:SF1">
    <property type="entry name" value="ACRYLYL-COA REDUCTASE ACUI-RELATED"/>
    <property type="match status" value="1"/>
</dbReference>
<dbReference type="EMBL" id="SJPU01000001">
    <property type="protein sequence ID" value="TWU18896.1"/>
    <property type="molecule type" value="Genomic_DNA"/>
</dbReference>
<evidence type="ECO:0000313" key="2">
    <source>
        <dbReference type="EMBL" id="TWU18896.1"/>
    </source>
</evidence>
<name>A0A5C6C619_9BACT</name>
<dbReference type="SUPFAM" id="SSF50129">
    <property type="entry name" value="GroES-like"/>
    <property type="match status" value="1"/>
</dbReference>
<dbReference type="Pfam" id="PF00107">
    <property type="entry name" value="ADH_zinc_N"/>
    <property type="match status" value="1"/>
</dbReference>
<dbReference type="Proteomes" id="UP000319908">
    <property type="component" value="Unassembled WGS sequence"/>
</dbReference>
<comment type="caution">
    <text evidence="2">The sequence shown here is derived from an EMBL/GenBank/DDBJ whole genome shotgun (WGS) entry which is preliminary data.</text>
</comment>
<evidence type="ECO:0000313" key="3">
    <source>
        <dbReference type="Proteomes" id="UP000319908"/>
    </source>
</evidence>
<reference evidence="2 3" key="1">
    <citation type="journal article" date="2020" name="Antonie Van Leeuwenhoek">
        <title>Rhodopirellula heiligendammensis sp. nov., Rhodopirellula pilleata sp. nov., and Rhodopirellula solitaria sp. nov. isolated from natural or artificial marine surfaces in Northern Germany and California, USA, and emended description of the genus Rhodopirellula.</title>
        <authorList>
            <person name="Kallscheuer N."/>
            <person name="Wiegand S."/>
            <person name="Jogler M."/>
            <person name="Boedeker C."/>
            <person name="Peeters S.H."/>
            <person name="Rast P."/>
            <person name="Heuer A."/>
            <person name="Jetten M.S.M."/>
            <person name="Rohde M."/>
            <person name="Jogler C."/>
        </authorList>
    </citation>
    <scope>NUCLEOTIDE SEQUENCE [LARGE SCALE GENOMIC DNA]</scope>
    <source>
        <strain evidence="2 3">Poly21</strain>
    </source>
</reference>
<dbReference type="OrthoDB" id="9782155at2"/>
<proteinExistence type="predicted"/>
<dbReference type="InterPro" id="IPR014188">
    <property type="entry name" value="Acrylyl-CoA_reductase_AcuI"/>
</dbReference>
<dbReference type="InterPro" id="IPR011032">
    <property type="entry name" value="GroES-like_sf"/>
</dbReference>
<feature type="domain" description="Enoyl reductase (ER)" evidence="1">
    <location>
        <begin position="14"/>
        <end position="326"/>
    </location>
</feature>
<organism evidence="2 3">
    <name type="scientific">Allorhodopirellula heiligendammensis</name>
    <dbReference type="NCBI Taxonomy" id="2714739"/>
    <lineage>
        <taxon>Bacteria</taxon>
        <taxon>Pseudomonadati</taxon>
        <taxon>Planctomycetota</taxon>
        <taxon>Planctomycetia</taxon>
        <taxon>Pirellulales</taxon>
        <taxon>Pirellulaceae</taxon>
        <taxon>Allorhodopirellula</taxon>
    </lineage>
</organism>
<gene>
    <name evidence="2" type="primary">acuI</name>
    <name evidence="2" type="ORF">Poly21_10670</name>
</gene>
<dbReference type="InterPro" id="IPR013154">
    <property type="entry name" value="ADH-like_N"/>
</dbReference>